<evidence type="ECO:0000259" key="2">
    <source>
        <dbReference type="Pfam" id="PF03959"/>
    </source>
</evidence>
<dbReference type="EMBL" id="NHYD01001045">
    <property type="protein sequence ID" value="PPQ92427.1"/>
    <property type="molecule type" value="Genomic_DNA"/>
</dbReference>
<gene>
    <name evidence="3" type="ORF">CVT25_008648</name>
</gene>
<evidence type="ECO:0000313" key="3">
    <source>
        <dbReference type="EMBL" id="PPQ92427.1"/>
    </source>
</evidence>
<sequence length="268" mass="30330">YSQNATVFSKRLGALRKERKDLEFGANQSLHFSSNESTLMISFHRQMSYLVFVNAPHILLAAASEQLAVADTQSDPNTALRGWWKANKEKTKVEGLEESLNLIRDVLKEQRFDPWLLISGKLECSQGAAFAAVISALLERPHLYPSFLEDGKPLHPPFQFCVAVSGFRVKDPFCDPVFSQRYTTPTLHVLGRTDVVVVEERSRTLIDVSANARVEEHDGGMSYLFINQSPRVRVAVIDRLFHVLVPFLLSFLCQDTLFRRRGTGASFW</sequence>
<dbReference type="Gene3D" id="3.40.50.1820">
    <property type="entry name" value="alpha/beta hydrolase"/>
    <property type="match status" value="1"/>
</dbReference>
<proteinExistence type="predicted"/>
<dbReference type="PANTHER" id="PTHR48070">
    <property type="entry name" value="ESTERASE OVCA2"/>
    <property type="match status" value="1"/>
</dbReference>
<dbReference type="Pfam" id="PF03959">
    <property type="entry name" value="FSH1"/>
    <property type="match status" value="1"/>
</dbReference>
<dbReference type="InterPro" id="IPR029058">
    <property type="entry name" value="AB_hydrolase_fold"/>
</dbReference>
<evidence type="ECO:0000313" key="4">
    <source>
        <dbReference type="Proteomes" id="UP000283269"/>
    </source>
</evidence>
<dbReference type="GO" id="GO:0016787">
    <property type="term" value="F:hydrolase activity"/>
    <property type="evidence" value="ECO:0007669"/>
    <property type="project" value="UniProtKB-KW"/>
</dbReference>
<name>A0A409XNX2_PSICY</name>
<dbReference type="GO" id="GO:0005634">
    <property type="term" value="C:nucleus"/>
    <property type="evidence" value="ECO:0007669"/>
    <property type="project" value="TreeGrafter"/>
</dbReference>
<accession>A0A409XNX2</accession>
<dbReference type="OrthoDB" id="2094269at2759"/>
<feature type="non-terminal residue" evidence="3">
    <location>
        <position position="1"/>
    </location>
</feature>
<protein>
    <recommendedName>
        <fullName evidence="2">Serine hydrolase domain-containing protein</fullName>
    </recommendedName>
</protein>
<comment type="caution">
    <text evidence="3">The sequence shown here is derived from an EMBL/GenBank/DDBJ whole genome shotgun (WGS) entry which is preliminary data.</text>
</comment>
<dbReference type="GO" id="GO:0005737">
    <property type="term" value="C:cytoplasm"/>
    <property type="evidence" value="ECO:0007669"/>
    <property type="project" value="TreeGrafter"/>
</dbReference>
<dbReference type="STRING" id="93625.A0A409XNX2"/>
<evidence type="ECO:0000256" key="1">
    <source>
        <dbReference type="ARBA" id="ARBA00022801"/>
    </source>
</evidence>
<feature type="domain" description="Serine hydrolase" evidence="2">
    <location>
        <begin position="1"/>
        <end position="220"/>
    </location>
</feature>
<dbReference type="InterPro" id="IPR005645">
    <property type="entry name" value="FSH-like_dom"/>
</dbReference>
<organism evidence="3 4">
    <name type="scientific">Psilocybe cyanescens</name>
    <dbReference type="NCBI Taxonomy" id="93625"/>
    <lineage>
        <taxon>Eukaryota</taxon>
        <taxon>Fungi</taxon>
        <taxon>Dikarya</taxon>
        <taxon>Basidiomycota</taxon>
        <taxon>Agaricomycotina</taxon>
        <taxon>Agaricomycetes</taxon>
        <taxon>Agaricomycetidae</taxon>
        <taxon>Agaricales</taxon>
        <taxon>Agaricineae</taxon>
        <taxon>Strophariaceae</taxon>
        <taxon>Psilocybe</taxon>
    </lineage>
</organism>
<dbReference type="InParanoid" id="A0A409XNX2"/>
<dbReference type="AlphaFoldDB" id="A0A409XNX2"/>
<dbReference type="Proteomes" id="UP000283269">
    <property type="component" value="Unassembled WGS sequence"/>
</dbReference>
<keyword evidence="4" id="KW-1185">Reference proteome</keyword>
<dbReference type="InterPro" id="IPR050593">
    <property type="entry name" value="LovG"/>
</dbReference>
<reference evidence="3 4" key="1">
    <citation type="journal article" date="2018" name="Evol. Lett.">
        <title>Horizontal gene cluster transfer increased hallucinogenic mushroom diversity.</title>
        <authorList>
            <person name="Reynolds H.T."/>
            <person name="Vijayakumar V."/>
            <person name="Gluck-Thaler E."/>
            <person name="Korotkin H.B."/>
            <person name="Matheny P.B."/>
            <person name="Slot J.C."/>
        </authorList>
    </citation>
    <scope>NUCLEOTIDE SEQUENCE [LARGE SCALE GENOMIC DNA]</scope>
    <source>
        <strain evidence="3 4">2631</strain>
    </source>
</reference>
<keyword evidence="1" id="KW-0378">Hydrolase</keyword>
<dbReference type="PANTHER" id="PTHR48070:SF6">
    <property type="entry name" value="ESTERASE OVCA2"/>
    <property type="match status" value="1"/>
</dbReference>